<evidence type="ECO:0000313" key="10">
    <source>
        <dbReference type="EMBL" id="UYV64046.1"/>
    </source>
</evidence>
<keyword evidence="11" id="KW-1185">Reference proteome</keyword>
<dbReference type="PANTHER" id="PTHR23421">
    <property type="entry name" value="BETA-GALACTOSIDASE RELATED"/>
    <property type="match status" value="1"/>
</dbReference>
<dbReference type="InterPro" id="IPR008979">
    <property type="entry name" value="Galactose-bd-like_sf"/>
</dbReference>
<keyword evidence="6" id="KW-0732">Signal</keyword>
<dbReference type="Pfam" id="PF01301">
    <property type="entry name" value="Glyco_hydro_35"/>
    <property type="match status" value="1"/>
</dbReference>
<name>A0ABY6K5B3_9ARAC</name>
<sequence>MELPAAIFLCCLLLAPVVWSREFIFDPGCKCFLMDGEPFQYVSGSLHYFRVPPEYWQDRMAKMREMGLTVLETYVEWSSHEPEPGEVSFDAYGLDLFRFLSLAQEQDLLVILRPGPYICAERDFGGLPYWLLALHSNMTLRTKDPMYLQYVDRWFDILLPRIRPFLYENGGPIITVQVENEYGQIPACDFAYLTHLRDLFRKYLGESVPLFLTNIPHSNILRCDNIDNTLLTLDFGSGTNVTEAFSLVRSIKENTPLVVTEFYPGWLDHWAEPHANISTVKIAQTLEWILKTSASVSLYMVHGGTNFGFSSGANLPYKPQPTSYDYTAPISEAGDLTPRYFYLRHIIESYIHLSTRPLSKAVASPKLGLGPISLHPAASLFEWPQVLQVPASVYSKTPRSFESLRLAHGFCLYSTVVGFRSNDPAVLSIPGLADRAHVFVDRRPVGILSRGTNTFSMPLPSVLPGQTLQLLVENQGRINSAGNLTDFKKIGRDFVVMRGRIQMLNFGCVQGLGSSVTLDGRLLKGWDMQPLPMNQTTLQGETVPTQGLPTIFTGDFDLPDNVSPADTFLDTRGGWGKGVAYINDHALGRYWPLVGPQLTLYVPGVWLKQRGNRLLLVELERTPDGCWNNQGPCSMSLIKTPILDGPTPGSST</sequence>
<evidence type="ECO:0000256" key="5">
    <source>
        <dbReference type="RuleBase" id="RU003679"/>
    </source>
</evidence>
<keyword evidence="3 4" id="KW-0326">Glycosidase</keyword>
<dbReference type="EMBL" id="CP092864">
    <property type="protein sequence ID" value="UYV64046.1"/>
    <property type="molecule type" value="Genomic_DNA"/>
</dbReference>
<reference evidence="10 11" key="1">
    <citation type="submission" date="2022-01" db="EMBL/GenBank/DDBJ databases">
        <title>A chromosomal length assembly of Cordylochernes scorpioides.</title>
        <authorList>
            <person name="Zeh D."/>
            <person name="Zeh J."/>
        </authorList>
    </citation>
    <scope>NUCLEOTIDE SEQUENCE [LARGE SCALE GENOMIC DNA]</scope>
    <source>
        <strain evidence="10">IN4F17</strain>
        <tissue evidence="10">Whole Body</tissue>
    </source>
</reference>
<dbReference type="InterPro" id="IPR026283">
    <property type="entry name" value="B-gal_1-like"/>
</dbReference>
<evidence type="ECO:0000259" key="9">
    <source>
        <dbReference type="Pfam" id="PF21467"/>
    </source>
</evidence>
<dbReference type="PRINTS" id="PR00742">
    <property type="entry name" value="GLHYDRLASE35"/>
</dbReference>
<dbReference type="Gene3D" id="2.60.120.260">
    <property type="entry name" value="Galactose-binding domain-like"/>
    <property type="match status" value="2"/>
</dbReference>
<dbReference type="Gene3D" id="3.20.20.80">
    <property type="entry name" value="Glycosidases"/>
    <property type="match status" value="1"/>
</dbReference>
<evidence type="ECO:0000256" key="4">
    <source>
        <dbReference type="RuleBase" id="RU000675"/>
    </source>
</evidence>
<dbReference type="InterPro" id="IPR017853">
    <property type="entry name" value="GH"/>
</dbReference>
<feature type="domain" description="Glycoside hydrolase 35 catalytic" evidence="7">
    <location>
        <begin position="32"/>
        <end position="349"/>
    </location>
</feature>
<dbReference type="PROSITE" id="PS01182">
    <property type="entry name" value="GLYCOSYL_HYDROL_F35"/>
    <property type="match status" value="1"/>
</dbReference>
<dbReference type="PIRSF" id="PIRSF006336">
    <property type="entry name" value="B-gal"/>
    <property type="match status" value="1"/>
</dbReference>
<dbReference type="InterPro" id="IPR001944">
    <property type="entry name" value="Glycoside_Hdrlase_35"/>
</dbReference>
<dbReference type="EC" id="3.2.1.23" evidence="4"/>
<evidence type="ECO:0000256" key="1">
    <source>
        <dbReference type="ARBA" id="ARBA00009809"/>
    </source>
</evidence>
<dbReference type="InterPro" id="IPR031330">
    <property type="entry name" value="Gly_Hdrlase_35_cat"/>
</dbReference>
<dbReference type="Proteomes" id="UP001235939">
    <property type="component" value="Chromosome 02"/>
</dbReference>
<dbReference type="InterPro" id="IPR048913">
    <property type="entry name" value="BetaGal_gal-bd"/>
</dbReference>
<dbReference type="SUPFAM" id="SSF49785">
    <property type="entry name" value="Galactose-binding domain-like"/>
    <property type="match status" value="1"/>
</dbReference>
<gene>
    <name evidence="10" type="ORF">LAZ67_2006393</name>
</gene>
<feature type="domain" description="Beta-galactosidase galactose-binding" evidence="9">
    <location>
        <begin position="549"/>
        <end position="612"/>
    </location>
</feature>
<feature type="signal peptide" evidence="6">
    <location>
        <begin position="1"/>
        <end position="20"/>
    </location>
</feature>
<evidence type="ECO:0000259" key="8">
    <source>
        <dbReference type="Pfam" id="PF21317"/>
    </source>
</evidence>
<evidence type="ECO:0000256" key="2">
    <source>
        <dbReference type="ARBA" id="ARBA00022801"/>
    </source>
</evidence>
<keyword evidence="2 4" id="KW-0378">Hydrolase</keyword>
<protein>
    <recommendedName>
        <fullName evidence="4">Beta-galactosidase</fullName>
        <ecNumber evidence="4">3.2.1.23</ecNumber>
    </recommendedName>
</protein>
<accession>A0ABY6K5B3</accession>
<dbReference type="SUPFAM" id="SSF51445">
    <property type="entry name" value="(Trans)glycosidases"/>
    <property type="match status" value="1"/>
</dbReference>
<evidence type="ECO:0000256" key="6">
    <source>
        <dbReference type="SAM" id="SignalP"/>
    </source>
</evidence>
<evidence type="ECO:0000256" key="3">
    <source>
        <dbReference type="ARBA" id="ARBA00023295"/>
    </source>
</evidence>
<feature type="chain" id="PRO_5045583308" description="Beta-galactosidase" evidence="6">
    <location>
        <begin position="21"/>
        <end position="652"/>
    </location>
</feature>
<feature type="domain" description="Beta-galactosidase 1-like first all-beta" evidence="8">
    <location>
        <begin position="398"/>
        <end position="493"/>
    </location>
</feature>
<dbReference type="InterPro" id="IPR048912">
    <property type="entry name" value="BetaGal1-like_ABD1"/>
</dbReference>
<dbReference type="InterPro" id="IPR019801">
    <property type="entry name" value="Glyco_hydro_35_CS"/>
</dbReference>
<dbReference type="Pfam" id="PF21467">
    <property type="entry name" value="BetaGal_gal-bd"/>
    <property type="match status" value="1"/>
</dbReference>
<comment type="catalytic activity">
    <reaction evidence="4">
        <text>Hydrolysis of terminal non-reducing beta-D-galactose residues in beta-D-galactosides.</text>
        <dbReference type="EC" id="3.2.1.23"/>
    </reaction>
</comment>
<evidence type="ECO:0000313" key="11">
    <source>
        <dbReference type="Proteomes" id="UP001235939"/>
    </source>
</evidence>
<comment type="similarity">
    <text evidence="1 5">Belongs to the glycosyl hydrolase 35 family.</text>
</comment>
<dbReference type="Pfam" id="PF21317">
    <property type="entry name" value="BetaGal_ABD_1"/>
    <property type="match status" value="1"/>
</dbReference>
<organism evidence="10 11">
    <name type="scientific">Cordylochernes scorpioides</name>
    <dbReference type="NCBI Taxonomy" id="51811"/>
    <lineage>
        <taxon>Eukaryota</taxon>
        <taxon>Metazoa</taxon>
        <taxon>Ecdysozoa</taxon>
        <taxon>Arthropoda</taxon>
        <taxon>Chelicerata</taxon>
        <taxon>Arachnida</taxon>
        <taxon>Pseudoscorpiones</taxon>
        <taxon>Cheliferoidea</taxon>
        <taxon>Chernetidae</taxon>
        <taxon>Cordylochernes</taxon>
    </lineage>
</organism>
<proteinExistence type="inferred from homology"/>
<evidence type="ECO:0000259" key="7">
    <source>
        <dbReference type="Pfam" id="PF01301"/>
    </source>
</evidence>